<keyword evidence="3" id="KW-1185">Reference proteome</keyword>
<proteinExistence type="predicted"/>
<dbReference type="EMBL" id="KL142409">
    <property type="protein sequence ID" value="KDR68261.1"/>
    <property type="molecule type" value="Genomic_DNA"/>
</dbReference>
<accession>A0A067SBL6</accession>
<keyword evidence="1" id="KW-0472">Membrane</keyword>
<gene>
    <name evidence="2" type="ORF">GALMADRAFT_272706</name>
</gene>
<dbReference type="Proteomes" id="UP000027222">
    <property type="component" value="Unassembled WGS sequence"/>
</dbReference>
<name>A0A067SBL6_GALM3</name>
<dbReference type="AlphaFoldDB" id="A0A067SBL6"/>
<feature type="transmembrane region" description="Helical" evidence="1">
    <location>
        <begin position="90"/>
        <end position="114"/>
    </location>
</feature>
<evidence type="ECO:0000313" key="3">
    <source>
        <dbReference type="Proteomes" id="UP000027222"/>
    </source>
</evidence>
<sequence>MSYFLSSLPRPLIVRSTTSTPATGDEDKQGKLDIVARKRCKKTTLHRHYQDIYPKSCSCRSRGLRYCMKGTLGSFWVFELRTQVHLFSHFISILFFVPFLYVNSSYILSVLLSFPPFDTFSTPFLIPKYSQ</sequence>
<organism evidence="2 3">
    <name type="scientific">Galerina marginata (strain CBS 339.88)</name>
    <dbReference type="NCBI Taxonomy" id="685588"/>
    <lineage>
        <taxon>Eukaryota</taxon>
        <taxon>Fungi</taxon>
        <taxon>Dikarya</taxon>
        <taxon>Basidiomycota</taxon>
        <taxon>Agaricomycotina</taxon>
        <taxon>Agaricomycetes</taxon>
        <taxon>Agaricomycetidae</taxon>
        <taxon>Agaricales</taxon>
        <taxon>Agaricineae</taxon>
        <taxon>Strophariaceae</taxon>
        <taxon>Galerina</taxon>
    </lineage>
</organism>
<keyword evidence="1" id="KW-1133">Transmembrane helix</keyword>
<reference evidence="3" key="1">
    <citation type="journal article" date="2014" name="Proc. Natl. Acad. Sci. U.S.A.">
        <title>Extensive sampling of basidiomycete genomes demonstrates inadequacy of the white-rot/brown-rot paradigm for wood decay fungi.</title>
        <authorList>
            <person name="Riley R."/>
            <person name="Salamov A.A."/>
            <person name="Brown D.W."/>
            <person name="Nagy L.G."/>
            <person name="Floudas D."/>
            <person name="Held B.W."/>
            <person name="Levasseur A."/>
            <person name="Lombard V."/>
            <person name="Morin E."/>
            <person name="Otillar R."/>
            <person name="Lindquist E.A."/>
            <person name="Sun H."/>
            <person name="LaButti K.M."/>
            <person name="Schmutz J."/>
            <person name="Jabbour D."/>
            <person name="Luo H."/>
            <person name="Baker S.E."/>
            <person name="Pisabarro A.G."/>
            <person name="Walton J.D."/>
            <person name="Blanchette R.A."/>
            <person name="Henrissat B."/>
            <person name="Martin F."/>
            <person name="Cullen D."/>
            <person name="Hibbett D.S."/>
            <person name="Grigoriev I.V."/>
        </authorList>
    </citation>
    <scope>NUCLEOTIDE SEQUENCE [LARGE SCALE GENOMIC DNA]</scope>
    <source>
        <strain evidence="3">CBS 339.88</strain>
    </source>
</reference>
<keyword evidence="1" id="KW-0812">Transmembrane</keyword>
<protein>
    <submittedName>
        <fullName evidence="2">Uncharacterized protein</fullName>
    </submittedName>
</protein>
<evidence type="ECO:0000313" key="2">
    <source>
        <dbReference type="EMBL" id="KDR68261.1"/>
    </source>
</evidence>
<dbReference type="HOGENOM" id="CLU_1927768_0_0_1"/>
<evidence type="ECO:0000256" key="1">
    <source>
        <dbReference type="SAM" id="Phobius"/>
    </source>
</evidence>